<feature type="chain" id="PRO_5029891601" description="Interleukin" evidence="8">
    <location>
        <begin position="17"/>
        <end position="140"/>
    </location>
</feature>
<evidence type="ECO:0000256" key="4">
    <source>
        <dbReference type="ARBA" id="ARBA00022525"/>
    </source>
</evidence>
<dbReference type="InterPro" id="IPR003443">
    <property type="entry name" value="IL-15/IL-21_fam"/>
</dbReference>
<keyword evidence="10" id="KW-1185">Reference proteome</keyword>
<dbReference type="Ensembl" id="ENSSHAT00000042029.1">
    <property type="protein sequence ID" value="ENSSHAP00000034562.1"/>
    <property type="gene ID" value="ENSSHAG00000029128.1"/>
</dbReference>
<evidence type="ECO:0000256" key="7">
    <source>
        <dbReference type="RuleBase" id="RU003453"/>
    </source>
</evidence>
<keyword evidence="6" id="KW-1015">Disulfide bond</keyword>
<dbReference type="GO" id="GO:0006955">
    <property type="term" value="P:immune response"/>
    <property type="evidence" value="ECO:0007669"/>
    <property type="project" value="InterPro"/>
</dbReference>
<reference evidence="9" key="3">
    <citation type="submission" date="2025-09" db="UniProtKB">
        <authorList>
            <consortium name="Ensembl"/>
        </authorList>
    </citation>
    <scope>IDENTIFICATION</scope>
</reference>
<dbReference type="AlphaFoldDB" id="A0A7N4P9I0"/>
<evidence type="ECO:0000313" key="9">
    <source>
        <dbReference type="Ensembl" id="ENSSHAP00000034562.1"/>
    </source>
</evidence>
<dbReference type="GO" id="GO:0005126">
    <property type="term" value="F:cytokine receptor binding"/>
    <property type="evidence" value="ECO:0007669"/>
    <property type="project" value="InterPro"/>
</dbReference>
<evidence type="ECO:0000313" key="10">
    <source>
        <dbReference type="Proteomes" id="UP000007648"/>
    </source>
</evidence>
<reference evidence="9" key="2">
    <citation type="submission" date="2025-08" db="UniProtKB">
        <authorList>
            <consortium name="Ensembl"/>
        </authorList>
    </citation>
    <scope>IDENTIFICATION</scope>
</reference>
<evidence type="ECO:0000256" key="8">
    <source>
        <dbReference type="SAM" id="SignalP"/>
    </source>
</evidence>
<dbReference type="Pfam" id="PF02372">
    <property type="entry name" value="IL15"/>
    <property type="match status" value="1"/>
</dbReference>
<dbReference type="InParanoid" id="A0A7N4P9I0"/>
<keyword evidence="4" id="KW-0964">Secreted</keyword>
<accession>A0A7N4P9I0</accession>
<protein>
    <recommendedName>
        <fullName evidence="7">Interleukin</fullName>
    </recommendedName>
</protein>
<name>A0A7N4P9I0_SARHA</name>
<dbReference type="GO" id="GO:0005615">
    <property type="term" value="C:extracellular space"/>
    <property type="evidence" value="ECO:0007669"/>
    <property type="project" value="UniProtKB-KW"/>
</dbReference>
<organism evidence="9 10">
    <name type="scientific">Sarcophilus harrisii</name>
    <name type="common">Tasmanian devil</name>
    <name type="synonym">Sarcophilus laniarius</name>
    <dbReference type="NCBI Taxonomy" id="9305"/>
    <lineage>
        <taxon>Eukaryota</taxon>
        <taxon>Metazoa</taxon>
        <taxon>Chordata</taxon>
        <taxon>Craniata</taxon>
        <taxon>Vertebrata</taxon>
        <taxon>Euteleostomi</taxon>
        <taxon>Mammalia</taxon>
        <taxon>Metatheria</taxon>
        <taxon>Dasyuromorphia</taxon>
        <taxon>Dasyuridae</taxon>
        <taxon>Sarcophilus</taxon>
    </lineage>
</organism>
<sequence length="140" mass="14916">MWLLWAVLALAHSVGGPGPPSCPWEPFAGLVAVMEDLGSRNDGTLYTPDSLSVCPKEVLHCFVLELSVIGYEEGPLTGRTVNRLKRSLEQLATHLWGPRGGAASGPCPLCEGHPERPVPQFLAKLLELLQVACAGAHRAG</sequence>
<keyword evidence="3 7" id="KW-0202">Cytokine</keyword>
<reference evidence="9 10" key="1">
    <citation type="journal article" date="2011" name="Proc. Natl. Acad. Sci. U.S.A.">
        <title>Genetic diversity and population structure of the endangered marsupial Sarcophilus harrisii (Tasmanian devil).</title>
        <authorList>
            <person name="Miller W."/>
            <person name="Hayes V.M."/>
            <person name="Ratan A."/>
            <person name="Petersen D.C."/>
            <person name="Wittekindt N.E."/>
            <person name="Miller J."/>
            <person name="Walenz B."/>
            <person name="Knight J."/>
            <person name="Qi J."/>
            <person name="Zhao F."/>
            <person name="Wang Q."/>
            <person name="Bedoya-Reina O.C."/>
            <person name="Katiyar N."/>
            <person name="Tomsho L.P."/>
            <person name="Kasson L.M."/>
            <person name="Hardie R.A."/>
            <person name="Woodbridge P."/>
            <person name="Tindall E.A."/>
            <person name="Bertelsen M.F."/>
            <person name="Dixon D."/>
            <person name="Pyecroft S."/>
            <person name="Helgen K.M."/>
            <person name="Lesk A.M."/>
            <person name="Pringle T.H."/>
            <person name="Patterson N."/>
            <person name="Zhang Y."/>
            <person name="Kreiss A."/>
            <person name="Woods G.M."/>
            <person name="Jones M.E."/>
            <person name="Schuster S.C."/>
        </authorList>
    </citation>
    <scope>NUCLEOTIDE SEQUENCE [LARGE SCALE GENOMIC DNA]</scope>
</reference>
<comment type="subcellular location">
    <subcellularLocation>
        <location evidence="1">Secreted</location>
    </subcellularLocation>
</comment>
<comment type="similarity">
    <text evidence="2 7">Belongs to the IL-15/IL-21 family.</text>
</comment>
<feature type="signal peptide" evidence="8">
    <location>
        <begin position="1"/>
        <end position="16"/>
    </location>
</feature>
<dbReference type="InterPro" id="IPR009079">
    <property type="entry name" value="4_helix_cytokine-like_core"/>
</dbReference>
<evidence type="ECO:0000256" key="2">
    <source>
        <dbReference type="ARBA" id="ARBA00006050"/>
    </source>
</evidence>
<proteinExistence type="inferred from homology"/>
<dbReference type="GeneTree" id="ENSGT00940000166768"/>
<dbReference type="GO" id="GO:0005125">
    <property type="term" value="F:cytokine activity"/>
    <property type="evidence" value="ECO:0007669"/>
    <property type="project" value="UniProtKB-KW"/>
</dbReference>
<dbReference type="SUPFAM" id="SSF47266">
    <property type="entry name" value="4-helical cytokines"/>
    <property type="match status" value="1"/>
</dbReference>
<keyword evidence="5 8" id="KW-0732">Signal</keyword>
<evidence type="ECO:0000256" key="1">
    <source>
        <dbReference type="ARBA" id="ARBA00004613"/>
    </source>
</evidence>
<evidence type="ECO:0000256" key="3">
    <source>
        <dbReference type="ARBA" id="ARBA00022514"/>
    </source>
</evidence>
<evidence type="ECO:0000256" key="5">
    <source>
        <dbReference type="ARBA" id="ARBA00022729"/>
    </source>
</evidence>
<dbReference type="Gene3D" id="1.20.1250.70">
    <property type="entry name" value="Interleukin-15/Interleukin-21"/>
    <property type="match status" value="1"/>
</dbReference>
<dbReference type="Proteomes" id="UP000007648">
    <property type="component" value="Unassembled WGS sequence"/>
</dbReference>
<evidence type="ECO:0000256" key="6">
    <source>
        <dbReference type="ARBA" id="ARBA00023157"/>
    </source>
</evidence>